<evidence type="ECO:0000313" key="2">
    <source>
        <dbReference type="EMBL" id="MBB5959833.1"/>
    </source>
</evidence>
<feature type="transmembrane region" description="Helical" evidence="1">
    <location>
        <begin position="299"/>
        <end position="319"/>
    </location>
</feature>
<dbReference type="AlphaFoldDB" id="A0A841CSJ5"/>
<name>A0A841CSJ5_9PSEU</name>
<keyword evidence="3" id="KW-1185">Reference proteome</keyword>
<feature type="transmembrane region" description="Helical" evidence="1">
    <location>
        <begin position="103"/>
        <end position="125"/>
    </location>
</feature>
<dbReference type="Pfam" id="PF07690">
    <property type="entry name" value="MFS_1"/>
    <property type="match status" value="1"/>
</dbReference>
<dbReference type="InterPro" id="IPR052524">
    <property type="entry name" value="MFS_Cyanate_Porter"/>
</dbReference>
<organism evidence="2 3">
    <name type="scientific">Saccharothrix tamanrassetensis</name>
    <dbReference type="NCBI Taxonomy" id="1051531"/>
    <lineage>
        <taxon>Bacteria</taxon>
        <taxon>Bacillati</taxon>
        <taxon>Actinomycetota</taxon>
        <taxon>Actinomycetes</taxon>
        <taxon>Pseudonocardiales</taxon>
        <taxon>Pseudonocardiaceae</taxon>
        <taxon>Saccharothrix</taxon>
    </lineage>
</organism>
<dbReference type="SUPFAM" id="SSF103473">
    <property type="entry name" value="MFS general substrate transporter"/>
    <property type="match status" value="1"/>
</dbReference>
<dbReference type="GO" id="GO:0022857">
    <property type="term" value="F:transmembrane transporter activity"/>
    <property type="evidence" value="ECO:0007669"/>
    <property type="project" value="InterPro"/>
</dbReference>
<dbReference type="PANTHER" id="PTHR23523">
    <property type="match status" value="1"/>
</dbReference>
<feature type="transmembrane region" description="Helical" evidence="1">
    <location>
        <begin position="208"/>
        <end position="232"/>
    </location>
</feature>
<feature type="transmembrane region" description="Helical" evidence="1">
    <location>
        <begin position="12"/>
        <end position="36"/>
    </location>
</feature>
<dbReference type="RefSeq" id="WP_184697140.1">
    <property type="nucleotide sequence ID" value="NZ_JACHJN010000012.1"/>
</dbReference>
<gene>
    <name evidence="2" type="ORF">FHS29_006454</name>
</gene>
<keyword evidence="1" id="KW-0812">Transmembrane</keyword>
<dbReference type="Gene3D" id="1.20.1250.20">
    <property type="entry name" value="MFS general substrate transporter like domains"/>
    <property type="match status" value="2"/>
</dbReference>
<feature type="transmembrane region" description="Helical" evidence="1">
    <location>
        <begin position="273"/>
        <end position="293"/>
    </location>
</feature>
<keyword evidence="1" id="KW-1133">Transmembrane helix</keyword>
<keyword evidence="1" id="KW-0472">Membrane</keyword>
<reference evidence="2 3" key="1">
    <citation type="submission" date="2020-08" db="EMBL/GenBank/DDBJ databases">
        <title>Genomic Encyclopedia of Type Strains, Phase III (KMG-III): the genomes of soil and plant-associated and newly described type strains.</title>
        <authorList>
            <person name="Whitman W."/>
        </authorList>
    </citation>
    <scope>NUCLEOTIDE SEQUENCE [LARGE SCALE GENOMIC DNA]</scope>
    <source>
        <strain evidence="2 3">CECT 8640</strain>
    </source>
</reference>
<accession>A0A841CSJ5</accession>
<feature type="transmembrane region" description="Helical" evidence="1">
    <location>
        <begin position="137"/>
        <end position="157"/>
    </location>
</feature>
<feature type="transmembrane region" description="Helical" evidence="1">
    <location>
        <begin position="363"/>
        <end position="382"/>
    </location>
</feature>
<feature type="transmembrane region" description="Helical" evidence="1">
    <location>
        <begin position="48"/>
        <end position="72"/>
    </location>
</feature>
<sequence length="394" mass="39883">MRLPRRPPARGLAVLAGVVLIAANLRVAVTSLGAVLDQVRDDLGMSTVTVSTAATLPVLCFGVVAAATPWVVRRVGAPAGLGIAIAALLVGLLVRVSGGEGTLLVGTFLACAGIATANVLVPVVVKAEFPHRVGEVTGAYSAVLSLGAAVGAVATVPVGTITGGWRGGLAAWSVLAAAALLAWLPLARRRTAPAEAAMSVRVLMRSPVAWVVTLLFATQSLLAFAVMAWLPTVYHDAGFSFSEAGALLSVSVLAGVPVYFVVPVLASRLRTQGCLGAGLTACQLVGLTGLLASPATVPWLWALLIGVGGGVFPLTLALFSLRTRSTAGTAALSALAQSGGYLVAAGGPFLVGVLRDATGSWSVPILFMIVICLLQVGLSFAAGKRRFTTTAEPP</sequence>
<evidence type="ECO:0000256" key="1">
    <source>
        <dbReference type="SAM" id="Phobius"/>
    </source>
</evidence>
<dbReference type="InterPro" id="IPR036259">
    <property type="entry name" value="MFS_trans_sf"/>
</dbReference>
<feature type="transmembrane region" description="Helical" evidence="1">
    <location>
        <begin position="79"/>
        <end position="97"/>
    </location>
</feature>
<feature type="transmembrane region" description="Helical" evidence="1">
    <location>
        <begin position="244"/>
        <end position="266"/>
    </location>
</feature>
<feature type="transmembrane region" description="Helical" evidence="1">
    <location>
        <begin position="331"/>
        <end position="351"/>
    </location>
</feature>
<evidence type="ECO:0000313" key="3">
    <source>
        <dbReference type="Proteomes" id="UP000547510"/>
    </source>
</evidence>
<dbReference type="PANTHER" id="PTHR23523:SF2">
    <property type="entry name" value="2-NITROIMIDAZOLE TRANSPORTER"/>
    <property type="match status" value="1"/>
</dbReference>
<protein>
    <submittedName>
        <fullName evidence="2">CP family cyanate transporter-like MFS transporter</fullName>
    </submittedName>
</protein>
<proteinExistence type="predicted"/>
<feature type="transmembrane region" description="Helical" evidence="1">
    <location>
        <begin position="169"/>
        <end position="187"/>
    </location>
</feature>
<dbReference type="Proteomes" id="UP000547510">
    <property type="component" value="Unassembled WGS sequence"/>
</dbReference>
<dbReference type="EMBL" id="JACHJN010000012">
    <property type="protein sequence ID" value="MBB5959833.1"/>
    <property type="molecule type" value="Genomic_DNA"/>
</dbReference>
<dbReference type="InterPro" id="IPR011701">
    <property type="entry name" value="MFS"/>
</dbReference>
<comment type="caution">
    <text evidence="2">The sequence shown here is derived from an EMBL/GenBank/DDBJ whole genome shotgun (WGS) entry which is preliminary data.</text>
</comment>